<protein>
    <submittedName>
        <fullName evidence="2">Uncharacterized protein</fullName>
    </submittedName>
</protein>
<name>A0A0F9P0E1_9ZZZZ</name>
<keyword evidence="1" id="KW-0472">Membrane</keyword>
<evidence type="ECO:0000256" key="1">
    <source>
        <dbReference type="SAM" id="Phobius"/>
    </source>
</evidence>
<proteinExistence type="predicted"/>
<evidence type="ECO:0000313" key="2">
    <source>
        <dbReference type="EMBL" id="KKN17802.1"/>
    </source>
</evidence>
<dbReference type="EMBL" id="LAZR01003487">
    <property type="protein sequence ID" value="KKN17802.1"/>
    <property type="molecule type" value="Genomic_DNA"/>
</dbReference>
<comment type="caution">
    <text evidence="2">The sequence shown here is derived from an EMBL/GenBank/DDBJ whole genome shotgun (WGS) entry which is preliminary data.</text>
</comment>
<dbReference type="AlphaFoldDB" id="A0A0F9P0E1"/>
<feature type="transmembrane region" description="Helical" evidence="1">
    <location>
        <begin position="25"/>
        <end position="46"/>
    </location>
</feature>
<reference evidence="2" key="1">
    <citation type="journal article" date="2015" name="Nature">
        <title>Complex archaea that bridge the gap between prokaryotes and eukaryotes.</title>
        <authorList>
            <person name="Spang A."/>
            <person name="Saw J.H."/>
            <person name="Jorgensen S.L."/>
            <person name="Zaremba-Niedzwiedzka K."/>
            <person name="Martijn J."/>
            <person name="Lind A.E."/>
            <person name="van Eijk R."/>
            <person name="Schleper C."/>
            <person name="Guy L."/>
            <person name="Ettema T.J."/>
        </authorList>
    </citation>
    <scope>NUCLEOTIDE SEQUENCE</scope>
</reference>
<keyword evidence="1" id="KW-0812">Transmembrane</keyword>
<gene>
    <name evidence="2" type="ORF">LCGC14_0962250</name>
</gene>
<keyword evidence="1" id="KW-1133">Transmembrane helix</keyword>
<feature type="transmembrane region" description="Helical" evidence="1">
    <location>
        <begin position="166"/>
        <end position="187"/>
    </location>
</feature>
<sequence>MGVGEVLTDVGIELPEGFGSGASQFIQAFVFLLILGLLVGIGAYYFSNKKQFNKHIHIFEEVAGRAVPVGLDKAKQIILPNTSIRAFFLQKRKVFLPRPSIQTGVGHYWYFIRKDGEWINVGLENLNQKLTELKIHFDHTDMRMANSSLKKLIEKNYKKLNWIKEYAPYIAIGILVLILGITAFLILNKAQEVVGALSSTASTNQAVLEELKQVLSSLDNIISGSGIRSV</sequence>
<accession>A0A0F9P0E1</accession>
<organism evidence="2">
    <name type="scientific">marine sediment metagenome</name>
    <dbReference type="NCBI Taxonomy" id="412755"/>
    <lineage>
        <taxon>unclassified sequences</taxon>
        <taxon>metagenomes</taxon>
        <taxon>ecological metagenomes</taxon>
    </lineage>
</organism>